<dbReference type="NCBIfam" id="NF010120">
    <property type="entry name" value="PRK13596.1"/>
    <property type="match status" value="1"/>
</dbReference>
<dbReference type="Gene3D" id="3.40.30.10">
    <property type="entry name" value="Glutaredoxin"/>
    <property type="match status" value="1"/>
</dbReference>
<keyword evidence="4" id="KW-0408">Iron</keyword>
<evidence type="ECO:0000256" key="5">
    <source>
        <dbReference type="ARBA" id="ARBA00023014"/>
    </source>
</evidence>
<dbReference type="InterPro" id="IPR037225">
    <property type="entry name" value="Nuo51_FMN-bd_sf"/>
</dbReference>
<dbReference type="InterPro" id="IPR001949">
    <property type="entry name" value="NADH-UbQ_OxRdtase_51kDa_CS"/>
</dbReference>
<dbReference type="InterPro" id="IPR019575">
    <property type="entry name" value="Nuop51_4Fe4S-bd"/>
</dbReference>
<dbReference type="SUPFAM" id="SSF142984">
    <property type="entry name" value="Nqo1 middle domain-like"/>
    <property type="match status" value="1"/>
</dbReference>
<dbReference type="InterPro" id="IPR036249">
    <property type="entry name" value="Thioredoxin-like_sf"/>
</dbReference>
<dbReference type="InterPro" id="IPR037207">
    <property type="entry name" value="Nuop51_4Fe4S-bd_sf"/>
</dbReference>
<dbReference type="EMBL" id="JAGSOJ010000002">
    <property type="protein sequence ID" value="MCM1989807.1"/>
    <property type="molecule type" value="Genomic_DNA"/>
</dbReference>
<dbReference type="Gene3D" id="3.30.70.20">
    <property type="match status" value="1"/>
</dbReference>
<dbReference type="SMART" id="SM00928">
    <property type="entry name" value="NADH_4Fe-4S"/>
    <property type="match status" value="1"/>
</dbReference>
<comment type="caution">
    <text evidence="7">The sequence shown here is derived from an EMBL/GenBank/DDBJ whole genome shotgun (WGS) entry which is preliminary data.</text>
</comment>
<dbReference type="Gene3D" id="3.10.20.600">
    <property type="match status" value="1"/>
</dbReference>
<evidence type="ECO:0000256" key="4">
    <source>
        <dbReference type="ARBA" id="ARBA00023004"/>
    </source>
</evidence>
<dbReference type="InterPro" id="IPR017896">
    <property type="entry name" value="4Fe4S_Fe-S-bd"/>
</dbReference>
<dbReference type="Pfam" id="PF14697">
    <property type="entry name" value="Fer4_21"/>
    <property type="match status" value="1"/>
</dbReference>
<organism evidence="7 8">
    <name type="scientific">Oceanirhabdus seepicola</name>
    <dbReference type="NCBI Taxonomy" id="2828781"/>
    <lineage>
        <taxon>Bacteria</taxon>
        <taxon>Bacillati</taxon>
        <taxon>Bacillota</taxon>
        <taxon>Clostridia</taxon>
        <taxon>Eubacteriales</taxon>
        <taxon>Clostridiaceae</taxon>
        <taxon>Oceanirhabdus</taxon>
    </lineage>
</organism>
<feature type="domain" description="4Fe-4S ferredoxin-type" evidence="6">
    <location>
        <begin position="603"/>
        <end position="629"/>
    </location>
</feature>
<dbReference type="SUPFAM" id="SSF52833">
    <property type="entry name" value="Thioredoxin-like"/>
    <property type="match status" value="1"/>
</dbReference>
<name>A0A9J6NZ52_9CLOT</name>
<dbReference type="FunFam" id="3.40.50.11540:FF:000001">
    <property type="entry name" value="NADH dehydrogenase [ubiquinone] flavoprotein 1, mitochondrial"/>
    <property type="match status" value="1"/>
</dbReference>
<protein>
    <submittedName>
        <fullName evidence="7">NADH-quinone oxidoreductase subunit NuoF</fullName>
    </submittedName>
</protein>
<dbReference type="PROSITE" id="PS00198">
    <property type="entry name" value="4FE4S_FER_1"/>
    <property type="match status" value="1"/>
</dbReference>
<evidence type="ECO:0000259" key="6">
    <source>
        <dbReference type="PROSITE" id="PS51379"/>
    </source>
</evidence>
<dbReference type="PANTHER" id="PTHR43578:SF3">
    <property type="entry name" value="NADH-QUINONE OXIDOREDUCTASE SUBUNIT F"/>
    <property type="match status" value="1"/>
</dbReference>
<dbReference type="Gene3D" id="3.40.50.11540">
    <property type="entry name" value="NADH-ubiquinone oxidoreductase 51kDa subunit"/>
    <property type="match status" value="1"/>
</dbReference>
<dbReference type="PANTHER" id="PTHR43578">
    <property type="entry name" value="NADH-QUINONE OXIDOREDUCTASE SUBUNIT F"/>
    <property type="match status" value="1"/>
</dbReference>
<sequence length="629" mass="69068">MNKISSYQELQKTYEKYRDLLKLRRNEEVEISDTSQITKRDILVCGGTGCQSANSEEIISNLNKEIEKAGLKDNVTVSLTGCFGFCEKGPIVKIDPDNVFYVKVTPSDAETIVKEHLCEGRVVDSLLYEEPTLKQKVTRQDEMSFYKKQHRIALRNCGLINPEIIEEAFAEKGYIALGKVLTEMSQDDVIQLITDSGLRGRGGGGFPTGRKWYFTKINEASQKYIVCNADEGDPGAFMDRSILEGDPHSVIEAMAIAGYATGASVGYVYIRAEYPLAINRLQTAINQAREWGLLGENILGTGFNFDMDLKYGAGAFVCGEETALINSIEGFRGEPRNKPPFPAQKGLWQVPTCVNNVETLANIPAIINNGSEWFNSIGTETSKGTKVFALAGKINNVGLVEVPMGTTLREIIFEIGGGIKDNKQFKAVQTGGPSGGCIPASLLDTPIDYESLNKIGSMMGSGGMIVLDESDCMVNIAKFYLEFTLDESCGKCTPCRIGNTRLYEILEKMTEGKATEEDLCLIEELCTTVKDTSLCGLGQTSPNPILSNLNFFKEEFEAHVKDKTCPSGTCKGLSKYFITDKCIGCTRCAKKCPVGCIDGELKKLHVIDQERCIKCDTCYQVCPVNAITK</sequence>
<dbReference type="Pfam" id="PF01512">
    <property type="entry name" value="Complex1_51K"/>
    <property type="match status" value="1"/>
</dbReference>
<dbReference type="SUPFAM" id="SSF142019">
    <property type="entry name" value="Nqo1 FMN-binding domain-like"/>
    <property type="match status" value="1"/>
</dbReference>
<evidence type="ECO:0000256" key="1">
    <source>
        <dbReference type="ARBA" id="ARBA00007523"/>
    </source>
</evidence>
<dbReference type="FunFam" id="1.20.1440.230:FF:000001">
    <property type="entry name" value="Mitochondrial NADH dehydrogenase flavoprotein 1"/>
    <property type="match status" value="1"/>
</dbReference>
<evidence type="ECO:0000256" key="2">
    <source>
        <dbReference type="ARBA" id="ARBA00022485"/>
    </source>
</evidence>
<dbReference type="GO" id="GO:0010181">
    <property type="term" value="F:FMN binding"/>
    <property type="evidence" value="ECO:0007669"/>
    <property type="project" value="InterPro"/>
</dbReference>
<evidence type="ECO:0000313" key="7">
    <source>
        <dbReference type="EMBL" id="MCM1989807.1"/>
    </source>
</evidence>
<dbReference type="CDD" id="cd02980">
    <property type="entry name" value="TRX_Fd_family"/>
    <property type="match status" value="1"/>
</dbReference>
<dbReference type="GO" id="GO:0008137">
    <property type="term" value="F:NADH dehydrogenase (ubiquinone) activity"/>
    <property type="evidence" value="ECO:0007669"/>
    <property type="project" value="InterPro"/>
</dbReference>
<dbReference type="Pfam" id="PF01257">
    <property type="entry name" value="2Fe-2S_thioredx"/>
    <property type="match status" value="1"/>
</dbReference>
<comment type="similarity">
    <text evidence="1">Belongs to the complex I 51 kDa subunit family.</text>
</comment>
<dbReference type="Proteomes" id="UP001056429">
    <property type="component" value="Unassembled WGS sequence"/>
</dbReference>
<dbReference type="GO" id="GO:0051539">
    <property type="term" value="F:4 iron, 4 sulfur cluster binding"/>
    <property type="evidence" value="ECO:0007669"/>
    <property type="project" value="UniProtKB-KW"/>
</dbReference>
<accession>A0A9J6NZ52</accession>
<keyword evidence="5" id="KW-0411">Iron-sulfur</keyword>
<dbReference type="PROSITE" id="PS00645">
    <property type="entry name" value="COMPLEX1_51K_2"/>
    <property type="match status" value="1"/>
</dbReference>
<dbReference type="SUPFAM" id="SSF140490">
    <property type="entry name" value="Nqo1C-terminal domain-like"/>
    <property type="match status" value="1"/>
</dbReference>
<dbReference type="Gene3D" id="1.20.1440.230">
    <property type="entry name" value="NADH-ubiquinone oxidoreductase 51kDa subunit, iron-sulphur binding domain"/>
    <property type="match status" value="1"/>
</dbReference>
<dbReference type="InterPro" id="IPR017900">
    <property type="entry name" value="4Fe4S_Fe_S_CS"/>
</dbReference>
<proteinExistence type="inferred from homology"/>
<evidence type="ECO:0000256" key="3">
    <source>
        <dbReference type="ARBA" id="ARBA00022723"/>
    </source>
</evidence>
<dbReference type="RefSeq" id="WP_276575930.1">
    <property type="nucleotide sequence ID" value="NZ_JAGSOJ010000002.1"/>
</dbReference>
<gene>
    <name evidence="7" type="primary">nuoF</name>
    <name evidence="7" type="ORF">KDK92_08650</name>
</gene>
<keyword evidence="3" id="KW-0479">Metal-binding</keyword>
<keyword evidence="2" id="KW-0004">4Fe-4S</keyword>
<dbReference type="Gene3D" id="6.10.250.1450">
    <property type="match status" value="1"/>
</dbReference>
<feature type="domain" description="4Fe-4S ferredoxin-type" evidence="6">
    <location>
        <begin position="573"/>
        <end position="602"/>
    </location>
</feature>
<reference evidence="7" key="1">
    <citation type="journal article" date="2021" name="mSystems">
        <title>Bacteria and Archaea Synergistically Convert Glycine Betaine to Biogenic Methane in the Formosa Cold Seep of the South China Sea.</title>
        <authorList>
            <person name="Li L."/>
            <person name="Zhang W."/>
            <person name="Zhang S."/>
            <person name="Song L."/>
            <person name="Sun Q."/>
            <person name="Zhang H."/>
            <person name="Xiang H."/>
            <person name="Dong X."/>
        </authorList>
    </citation>
    <scope>NUCLEOTIDE SEQUENCE</scope>
    <source>
        <strain evidence="7">ZWT</strain>
    </source>
</reference>
<keyword evidence="8" id="KW-1185">Reference proteome</keyword>
<dbReference type="AlphaFoldDB" id="A0A9J6NZ52"/>
<dbReference type="PROSITE" id="PS51379">
    <property type="entry name" value="4FE4S_FER_2"/>
    <property type="match status" value="2"/>
</dbReference>
<evidence type="ECO:0000313" key="8">
    <source>
        <dbReference type="Proteomes" id="UP001056429"/>
    </source>
</evidence>
<dbReference type="InterPro" id="IPR011538">
    <property type="entry name" value="Nuo51_FMN-bd"/>
</dbReference>
<dbReference type="SUPFAM" id="SSF54862">
    <property type="entry name" value="4Fe-4S ferredoxins"/>
    <property type="match status" value="1"/>
</dbReference>
<dbReference type="GO" id="GO:0046872">
    <property type="term" value="F:metal ion binding"/>
    <property type="evidence" value="ECO:0007669"/>
    <property type="project" value="UniProtKB-KW"/>
</dbReference>
<reference evidence="7" key="2">
    <citation type="submission" date="2021-04" db="EMBL/GenBank/DDBJ databases">
        <authorList>
            <person name="Dong X."/>
        </authorList>
    </citation>
    <scope>NUCLEOTIDE SEQUENCE</scope>
    <source>
        <strain evidence="7">ZWT</strain>
    </source>
</reference>
<dbReference type="Pfam" id="PF10589">
    <property type="entry name" value="NADH_4Fe-4S"/>
    <property type="match status" value="1"/>
</dbReference>